<accession>A0A2P2M388</accession>
<protein>
    <submittedName>
        <fullName evidence="1">Protein binding protein</fullName>
    </submittedName>
</protein>
<sequence>MYDFFQDFTDCIDGDASNKLMIFRCATTKFQLE</sequence>
<dbReference type="EMBL" id="GGEC01044206">
    <property type="protein sequence ID" value="MBX24690.1"/>
    <property type="molecule type" value="Transcribed_RNA"/>
</dbReference>
<dbReference type="AlphaFoldDB" id="A0A2P2M388"/>
<evidence type="ECO:0000313" key="1">
    <source>
        <dbReference type="EMBL" id="MBX24690.1"/>
    </source>
</evidence>
<proteinExistence type="predicted"/>
<name>A0A2P2M388_RHIMU</name>
<reference evidence="1" key="1">
    <citation type="submission" date="2018-02" db="EMBL/GenBank/DDBJ databases">
        <title>Rhizophora mucronata_Transcriptome.</title>
        <authorList>
            <person name="Meera S.P."/>
            <person name="Sreeshan A."/>
            <person name="Augustine A."/>
        </authorList>
    </citation>
    <scope>NUCLEOTIDE SEQUENCE</scope>
    <source>
        <tissue evidence="1">Leaf</tissue>
    </source>
</reference>
<organism evidence="1">
    <name type="scientific">Rhizophora mucronata</name>
    <name type="common">Asiatic mangrove</name>
    <dbReference type="NCBI Taxonomy" id="61149"/>
    <lineage>
        <taxon>Eukaryota</taxon>
        <taxon>Viridiplantae</taxon>
        <taxon>Streptophyta</taxon>
        <taxon>Embryophyta</taxon>
        <taxon>Tracheophyta</taxon>
        <taxon>Spermatophyta</taxon>
        <taxon>Magnoliopsida</taxon>
        <taxon>eudicotyledons</taxon>
        <taxon>Gunneridae</taxon>
        <taxon>Pentapetalae</taxon>
        <taxon>rosids</taxon>
        <taxon>fabids</taxon>
        <taxon>Malpighiales</taxon>
        <taxon>Rhizophoraceae</taxon>
        <taxon>Rhizophora</taxon>
    </lineage>
</organism>